<dbReference type="Gene3D" id="3.40.1090.10">
    <property type="entry name" value="Cytosolic phospholipase A2 catalytic domain"/>
    <property type="match status" value="1"/>
</dbReference>
<evidence type="ECO:0000256" key="1">
    <source>
        <dbReference type="ARBA" id="ARBA00023098"/>
    </source>
</evidence>
<feature type="signal peptide" evidence="3">
    <location>
        <begin position="1"/>
        <end position="23"/>
    </location>
</feature>
<dbReference type="PROSITE" id="PS51635">
    <property type="entry name" value="PNPLA"/>
    <property type="match status" value="1"/>
</dbReference>
<dbReference type="RefSeq" id="WP_103879907.1">
    <property type="nucleotide sequence ID" value="NZ_FNVG01000006.1"/>
</dbReference>
<evidence type="ECO:0000256" key="2">
    <source>
        <dbReference type="PROSITE-ProRule" id="PRU01161"/>
    </source>
</evidence>
<feature type="domain" description="PNPLA" evidence="4">
    <location>
        <begin position="89"/>
        <end position="284"/>
    </location>
</feature>
<dbReference type="InterPro" id="IPR002641">
    <property type="entry name" value="PNPLA_dom"/>
</dbReference>
<keyword evidence="1 2" id="KW-0443">Lipid metabolism</keyword>
<evidence type="ECO:0000259" key="4">
    <source>
        <dbReference type="PROSITE" id="PS51635"/>
    </source>
</evidence>
<dbReference type="EMBL" id="FNVG01000006">
    <property type="protein sequence ID" value="SEG05676.1"/>
    <property type="molecule type" value="Genomic_DNA"/>
</dbReference>
<evidence type="ECO:0000313" key="6">
    <source>
        <dbReference type="Proteomes" id="UP000236721"/>
    </source>
</evidence>
<proteinExistence type="predicted"/>
<evidence type="ECO:0000256" key="3">
    <source>
        <dbReference type="SAM" id="SignalP"/>
    </source>
</evidence>
<dbReference type="AlphaFoldDB" id="A0A1H5X348"/>
<feature type="chain" id="PRO_5009289016" evidence="3">
    <location>
        <begin position="24"/>
        <end position="455"/>
    </location>
</feature>
<protein>
    <submittedName>
        <fullName evidence="5">Patatin-like phospholipase</fullName>
    </submittedName>
</protein>
<feature type="active site" description="Nucleophile" evidence="2">
    <location>
        <position position="124"/>
    </location>
</feature>
<evidence type="ECO:0000313" key="5">
    <source>
        <dbReference type="EMBL" id="SEG05676.1"/>
    </source>
</evidence>
<keyword evidence="2" id="KW-0442">Lipid degradation</keyword>
<dbReference type="GO" id="GO:0016787">
    <property type="term" value="F:hydrolase activity"/>
    <property type="evidence" value="ECO:0007669"/>
    <property type="project" value="UniProtKB-UniRule"/>
</dbReference>
<dbReference type="PROSITE" id="PS51257">
    <property type="entry name" value="PROKAR_LIPOPROTEIN"/>
    <property type="match status" value="1"/>
</dbReference>
<dbReference type="Proteomes" id="UP000236721">
    <property type="component" value="Unassembled WGS sequence"/>
</dbReference>
<dbReference type="Pfam" id="PF01734">
    <property type="entry name" value="Patatin"/>
    <property type="match status" value="1"/>
</dbReference>
<keyword evidence="6" id="KW-1185">Reference proteome</keyword>
<dbReference type="SUPFAM" id="SSF52151">
    <property type="entry name" value="FabD/lysophospholipase-like"/>
    <property type="match status" value="1"/>
</dbReference>
<feature type="short sequence motif" description="DGA/G" evidence="2">
    <location>
        <begin position="268"/>
        <end position="270"/>
    </location>
</feature>
<feature type="active site" description="Proton acceptor" evidence="2">
    <location>
        <position position="268"/>
    </location>
</feature>
<dbReference type="OrthoDB" id="9798773at2"/>
<dbReference type="GO" id="GO:0016042">
    <property type="term" value="P:lipid catabolic process"/>
    <property type="evidence" value="ECO:0007669"/>
    <property type="project" value="UniProtKB-UniRule"/>
</dbReference>
<keyword evidence="3" id="KW-0732">Signal</keyword>
<keyword evidence="2" id="KW-0378">Hydrolase</keyword>
<name>A0A1H5X348_9VIBR</name>
<accession>A0A1H5X348</accession>
<gene>
    <name evidence="5" type="ORF">SAMN04488244_106169</name>
</gene>
<feature type="short sequence motif" description="GXSXG" evidence="2">
    <location>
        <begin position="122"/>
        <end position="126"/>
    </location>
</feature>
<reference evidence="6" key="1">
    <citation type="submission" date="2016-10" db="EMBL/GenBank/DDBJ databases">
        <authorList>
            <person name="Varghese N."/>
            <person name="Submissions S."/>
        </authorList>
    </citation>
    <scope>NUCLEOTIDE SEQUENCE [LARGE SCALE GENOMIC DNA]</scope>
    <source>
        <strain evidence="6">CGMCC 1.7062</strain>
    </source>
</reference>
<sequence length="455" mass="51239">MKYKFVTRALLVTGFTTVLTACAPSLQRNVLTPDMEVAGEMMFESNIRTWGDLTHSYDIGGQGSHSLNTPLDKSILNDLGNQTKSIDYLSISGGGAEGAYGAGLLNGLSDSGQRPEYRLVTGISTGAIIGLYAFLGQEFDPALRDLYTQTSDEDIYNKRGLWALTHSPSLMDTTPFDQMVRAFIDRDVLDKVKEQHLRGRLFLVKTTHLDAQRSVIWNMGEIAMHQGDEAVKLFQDVIIASASIPGVFNPVLISVNIDGVKYDEMHVDGGVVSQVFFLPDYFDVSEAVDNTRQMIEQLDVTEDTHINSKVWVISNTRLAAKWNETTPSFTGIMGRSIQTMIKYQRRSNIAQIYRQAQETDSEFRHSYLSHLIPEAQSDAPFNAGYMQYLYCYGYLRGLDNQHWEETPPNYWQIQNEARDALKTPNAVEHIDQFDWDTLEEGLHKTVTQCLTKLNS</sequence>
<dbReference type="InterPro" id="IPR016035">
    <property type="entry name" value="Acyl_Trfase/lysoPLipase"/>
</dbReference>
<feature type="short sequence motif" description="GXGXXG" evidence="2">
    <location>
        <begin position="93"/>
        <end position="98"/>
    </location>
</feature>
<organism evidence="5 6">
    <name type="scientific">Vibrio hangzhouensis</name>
    <dbReference type="NCBI Taxonomy" id="462991"/>
    <lineage>
        <taxon>Bacteria</taxon>
        <taxon>Pseudomonadati</taxon>
        <taxon>Pseudomonadota</taxon>
        <taxon>Gammaproteobacteria</taxon>
        <taxon>Vibrionales</taxon>
        <taxon>Vibrionaceae</taxon>
        <taxon>Vibrio</taxon>
    </lineage>
</organism>